<evidence type="ECO:0000256" key="4">
    <source>
        <dbReference type="ARBA" id="ARBA00020090"/>
    </source>
</evidence>
<dbReference type="Pfam" id="PF05395">
    <property type="entry name" value="DARPP-32"/>
    <property type="match status" value="1"/>
</dbReference>
<evidence type="ECO:0000256" key="8">
    <source>
        <dbReference type="ARBA" id="ARBA00029874"/>
    </source>
</evidence>
<dbReference type="PANTHER" id="PTHR15417:SF2">
    <property type="entry name" value="PROTEIN PHOSPHATASE 1 REGULATORY SUBUNIT 1B"/>
    <property type="match status" value="1"/>
</dbReference>
<evidence type="ECO:0000313" key="12">
    <source>
        <dbReference type="Proteomes" id="UP000694580"/>
    </source>
</evidence>
<gene>
    <name evidence="11" type="primary">PPP1R1B</name>
</gene>
<dbReference type="GO" id="GO:0004864">
    <property type="term" value="F:protein phosphatase inhibitor activity"/>
    <property type="evidence" value="ECO:0007669"/>
    <property type="project" value="UniProtKB-KW"/>
</dbReference>
<dbReference type="Proteomes" id="UP000694580">
    <property type="component" value="Chromosome 2"/>
</dbReference>
<comment type="function">
    <text evidence="1">Inhibitor of protein-phosphatase 1.</text>
</comment>
<evidence type="ECO:0000256" key="7">
    <source>
        <dbReference type="ARBA" id="ARBA00023272"/>
    </source>
</evidence>
<dbReference type="GO" id="GO:0005737">
    <property type="term" value="C:cytoplasm"/>
    <property type="evidence" value="ECO:0007669"/>
    <property type="project" value="UniProtKB-SubCell"/>
</dbReference>
<dbReference type="GO" id="GO:0035556">
    <property type="term" value="P:intracellular signal transduction"/>
    <property type="evidence" value="ECO:0007669"/>
    <property type="project" value="TreeGrafter"/>
</dbReference>
<keyword evidence="6" id="KW-0597">Phosphoprotein</keyword>
<proteinExistence type="inferred from homology"/>
<keyword evidence="12" id="KW-1185">Reference proteome</keyword>
<protein>
    <recommendedName>
        <fullName evidence="4">Protein phosphatase 1 regulatory subunit 1B</fullName>
    </recommendedName>
    <alternativeName>
        <fullName evidence="8">DARPP-32</fullName>
    </alternativeName>
    <alternativeName>
        <fullName evidence="9">Dopamine- and cAMP-regulated neuronal phosphoprotein</fullName>
    </alternativeName>
</protein>
<reference evidence="11" key="3">
    <citation type="submission" date="2025-09" db="UniProtKB">
        <authorList>
            <consortium name="Ensembl"/>
        </authorList>
    </citation>
    <scope>IDENTIFICATION</scope>
</reference>
<accession>A0AAY4ADV7</accession>
<dbReference type="InterPro" id="IPR008466">
    <property type="entry name" value="PPP1R1A/B/C"/>
</dbReference>
<organism evidence="11 12">
    <name type="scientific">Denticeps clupeoides</name>
    <name type="common">denticle herring</name>
    <dbReference type="NCBI Taxonomy" id="299321"/>
    <lineage>
        <taxon>Eukaryota</taxon>
        <taxon>Metazoa</taxon>
        <taxon>Chordata</taxon>
        <taxon>Craniata</taxon>
        <taxon>Vertebrata</taxon>
        <taxon>Euteleostomi</taxon>
        <taxon>Actinopterygii</taxon>
        <taxon>Neopterygii</taxon>
        <taxon>Teleostei</taxon>
        <taxon>Clupei</taxon>
        <taxon>Clupeiformes</taxon>
        <taxon>Denticipitoidei</taxon>
        <taxon>Denticipitidae</taxon>
        <taxon>Denticeps</taxon>
    </lineage>
</organism>
<feature type="compositionally biased region" description="Acidic residues" evidence="10">
    <location>
        <begin position="173"/>
        <end position="191"/>
    </location>
</feature>
<feature type="region of interest" description="Disordered" evidence="10">
    <location>
        <begin position="115"/>
        <end position="197"/>
    </location>
</feature>
<feature type="compositionally biased region" description="Basic and acidic residues" evidence="10">
    <location>
        <begin position="129"/>
        <end position="144"/>
    </location>
</feature>
<feature type="region of interest" description="Disordered" evidence="10">
    <location>
        <begin position="49"/>
        <end position="80"/>
    </location>
</feature>
<evidence type="ECO:0000313" key="11">
    <source>
        <dbReference type="Ensembl" id="ENSDCDP00010007059.1"/>
    </source>
</evidence>
<keyword evidence="5" id="KW-0963">Cytoplasm</keyword>
<keyword evidence="7" id="KW-0650">Protein phosphatase inhibitor</keyword>
<name>A0AAY4ADV7_9TELE</name>
<dbReference type="GeneTree" id="ENSGT00730000111283"/>
<feature type="compositionally biased region" description="Basic and acidic residues" evidence="10">
    <location>
        <begin position="157"/>
        <end position="172"/>
    </location>
</feature>
<dbReference type="AlphaFoldDB" id="A0AAY4ADV7"/>
<dbReference type="PANTHER" id="PTHR15417">
    <property type="entry name" value="PROTEIN PHOSPHATASE INHIBITOR AND DOPAMINE- AND CAMP-REGULATED NEURONAL PHOSPHOPROTEIN"/>
    <property type="match status" value="1"/>
</dbReference>
<evidence type="ECO:0000256" key="1">
    <source>
        <dbReference type="ARBA" id="ARBA00002900"/>
    </source>
</evidence>
<evidence type="ECO:0000256" key="9">
    <source>
        <dbReference type="ARBA" id="ARBA00030254"/>
    </source>
</evidence>
<evidence type="ECO:0000256" key="5">
    <source>
        <dbReference type="ARBA" id="ARBA00022490"/>
    </source>
</evidence>
<dbReference type="Ensembl" id="ENSDCDT00010007299.1">
    <property type="protein sequence ID" value="ENSDCDP00010007059.1"/>
    <property type="gene ID" value="ENSDCDG00010003028.1"/>
</dbReference>
<reference evidence="11 12" key="1">
    <citation type="submission" date="2020-06" db="EMBL/GenBank/DDBJ databases">
        <authorList>
            <consortium name="Wellcome Sanger Institute Data Sharing"/>
        </authorList>
    </citation>
    <scope>NUCLEOTIDE SEQUENCE [LARGE SCALE GENOMIC DNA]</scope>
</reference>
<reference evidence="11" key="2">
    <citation type="submission" date="2025-08" db="UniProtKB">
        <authorList>
            <consortium name="Ensembl"/>
        </authorList>
    </citation>
    <scope>IDENTIFICATION</scope>
</reference>
<evidence type="ECO:0000256" key="6">
    <source>
        <dbReference type="ARBA" id="ARBA00022553"/>
    </source>
</evidence>
<sequence>MTAMHDADVPTETLLVGEDDAKERKRIHFSVPSVMPMQLDPRQVEMIRRRRPTPATLFRVSDHPSPDEENPAHQWPLGENGLLKSKRQNDMVYQPPSLTAIQRLAEVHMQNLGMSAEAGDDCPSGLESEQGKHPRDSNSEDKTSSSEQPPGSEVTTDEPKIPKTKSDRHNNAEDGEDAGEGVPIEGDETEDEPRGNE</sequence>
<evidence type="ECO:0000256" key="3">
    <source>
        <dbReference type="ARBA" id="ARBA00007775"/>
    </source>
</evidence>
<evidence type="ECO:0000256" key="10">
    <source>
        <dbReference type="SAM" id="MobiDB-lite"/>
    </source>
</evidence>
<comment type="subcellular location">
    <subcellularLocation>
        <location evidence="2">Cytoplasm</location>
    </subcellularLocation>
</comment>
<comment type="similarity">
    <text evidence="3">Belongs to the protein phosphatase inhibitor 1 family.</text>
</comment>
<evidence type="ECO:0000256" key="2">
    <source>
        <dbReference type="ARBA" id="ARBA00004496"/>
    </source>
</evidence>